<keyword evidence="3" id="KW-1185">Reference proteome</keyword>
<evidence type="ECO:0000313" key="3">
    <source>
        <dbReference type="Proteomes" id="UP000215086"/>
    </source>
</evidence>
<organism evidence="2 3">
    <name type="scientific">Thermogutta terrifontis</name>
    <dbReference type="NCBI Taxonomy" id="1331910"/>
    <lineage>
        <taxon>Bacteria</taxon>
        <taxon>Pseudomonadati</taxon>
        <taxon>Planctomycetota</taxon>
        <taxon>Planctomycetia</taxon>
        <taxon>Pirellulales</taxon>
        <taxon>Thermoguttaceae</taxon>
        <taxon>Thermogutta</taxon>
    </lineage>
</organism>
<sequence length="52" mass="5729">MHNPTHGPICICQVQFPQNEGTIHELPLPHPMPSGSDKSFKEVGMGETVRSM</sequence>
<name>A0A286RE50_9BACT</name>
<gene>
    <name evidence="2" type="ORF">THTE_1624</name>
</gene>
<dbReference type="EMBL" id="CP018477">
    <property type="protein sequence ID" value="ASV74226.1"/>
    <property type="molecule type" value="Genomic_DNA"/>
</dbReference>
<reference evidence="2 3" key="1">
    <citation type="journal article" name="Front. Microbiol.">
        <title>Sugar Metabolism of the First Thermophilic Planctomycete Thermogutta terrifontis: Comparative Genomic and Transcriptomic Approaches.</title>
        <authorList>
            <person name="Elcheninov A.G."/>
            <person name="Menzel P."/>
            <person name="Gudbergsdottir S.R."/>
            <person name="Slesarev A.I."/>
            <person name="Kadnikov V.V."/>
            <person name="Krogh A."/>
            <person name="Bonch-Osmolovskaya E.A."/>
            <person name="Peng X."/>
            <person name="Kublanov I.V."/>
        </authorList>
    </citation>
    <scope>NUCLEOTIDE SEQUENCE [LARGE SCALE GENOMIC DNA]</scope>
    <source>
        <strain evidence="2 3">R1</strain>
    </source>
</reference>
<dbReference type="AlphaFoldDB" id="A0A286RE50"/>
<dbReference type="KEGG" id="ttf:THTE_1624"/>
<feature type="region of interest" description="Disordered" evidence="1">
    <location>
        <begin position="27"/>
        <end position="52"/>
    </location>
</feature>
<evidence type="ECO:0000256" key="1">
    <source>
        <dbReference type="SAM" id="MobiDB-lite"/>
    </source>
</evidence>
<proteinExistence type="predicted"/>
<dbReference type="Proteomes" id="UP000215086">
    <property type="component" value="Chromosome"/>
</dbReference>
<evidence type="ECO:0000313" key="2">
    <source>
        <dbReference type="EMBL" id="ASV74226.1"/>
    </source>
</evidence>
<accession>A0A286RE50</accession>
<protein>
    <submittedName>
        <fullName evidence="2">Uncharacterized protein</fullName>
    </submittedName>
</protein>